<dbReference type="InterPro" id="IPR050789">
    <property type="entry name" value="Diverse_Enzym_Activities"/>
</dbReference>
<evidence type="ECO:0000313" key="4">
    <source>
        <dbReference type="EMBL" id="MEB3023557.1"/>
    </source>
</evidence>
<dbReference type="SUPFAM" id="SSF56601">
    <property type="entry name" value="beta-lactamase/transpeptidase-like"/>
    <property type="match status" value="1"/>
</dbReference>
<feature type="domain" description="Beta-lactamase-related" evidence="3">
    <location>
        <begin position="77"/>
        <end position="476"/>
    </location>
</feature>
<name>A0ABU5XMR4_9MYCO</name>
<gene>
    <name evidence="4" type="ORF">K6T79_21255</name>
</gene>
<evidence type="ECO:0000256" key="1">
    <source>
        <dbReference type="ARBA" id="ARBA00022801"/>
    </source>
</evidence>
<dbReference type="PANTHER" id="PTHR43283">
    <property type="entry name" value="BETA-LACTAMASE-RELATED"/>
    <property type="match status" value="1"/>
</dbReference>
<feature type="chain" id="PRO_5045922090" evidence="2">
    <location>
        <begin position="23"/>
        <end position="506"/>
    </location>
</feature>
<organism evidence="4 5">
    <name type="scientific">[Mycobacterium] crassicus</name>
    <dbReference type="NCBI Taxonomy" id="2872309"/>
    <lineage>
        <taxon>Bacteria</taxon>
        <taxon>Bacillati</taxon>
        <taxon>Actinomycetota</taxon>
        <taxon>Actinomycetes</taxon>
        <taxon>Mycobacteriales</taxon>
        <taxon>Mycobacteriaceae</taxon>
        <taxon>Mycolicibacter</taxon>
    </lineage>
</organism>
<dbReference type="Proteomes" id="UP001299596">
    <property type="component" value="Unassembled WGS sequence"/>
</dbReference>
<protein>
    <submittedName>
        <fullName evidence="4">Serine hydrolase domain-containing protein</fullName>
        <ecNumber evidence="4">3.1.1.103</ecNumber>
    </submittedName>
</protein>
<evidence type="ECO:0000256" key="2">
    <source>
        <dbReference type="SAM" id="SignalP"/>
    </source>
</evidence>
<dbReference type="InterPro" id="IPR001466">
    <property type="entry name" value="Beta-lactam-related"/>
</dbReference>
<reference evidence="4 5" key="1">
    <citation type="submission" date="2023-12" db="EMBL/GenBank/DDBJ databases">
        <title>Description of new species of Mycobacterium terrae complex isolated from sewage at the Sao Paulo Zoological Park Foundation in Brazil.</title>
        <authorList>
            <person name="Romagnoli C.L."/>
            <person name="Conceicao E.C."/>
            <person name="Machado E."/>
            <person name="Barreto L.B.P.F."/>
            <person name="Sharma A."/>
            <person name="Silva N.M."/>
            <person name="Marques L.E."/>
            <person name="Juliana M.A."/>
            <person name="Lourenco M.C.S."/>
            <person name="Digiampietri L.A."/>
            <person name="Suffys P.N."/>
            <person name="Viana-Niero C."/>
        </authorList>
    </citation>
    <scope>NUCLEOTIDE SEQUENCE [LARGE SCALE GENOMIC DNA]</scope>
    <source>
        <strain evidence="4 5">MYC098</strain>
    </source>
</reference>
<comment type="caution">
    <text evidence="4">The sequence shown here is derived from an EMBL/GenBank/DDBJ whole genome shotgun (WGS) entry which is preliminary data.</text>
</comment>
<dbReference type="EMBL" id="JAYJJR010000017">
    <property type="protein sequence ID" value="MEB3023557.1"/>
    <property type="molecule type" value="Genomic_DNA"/>
</dbReference>
<dbReference type="PANTHER" id="PTHR43283:SF11">
    <property type="entry name" value="BETA-LACTAMASE-RELATED DOMAIN-CONTAINING PROTEIN"/>
    <property type="match status" value="1"/>
</dbReference>
<dbReference type="EC" id="3.1.1.103" evidence="4"/>
<feature type="signal peptide" evidence="2">
    <location>
        <begin position="1"/>
        <end position="22"/>
    </location>
</feature>
<accession>A0ABU5XMR4</accession>
<dbReference type="RefSeq" id="WP_225407889.1">
    <property type="nucleotide sequence ID" value="NZ_JAYJJR010000017.1"/>
</dbReference>
<dbReference type="Pfam" id="PF00144">
    <property type="entry name" value="Beta-lactamase"/>
    <property type="match status" value="1"/>
</dbReference>
<keyword evidence="5" id="KW-1185">Reference proteome</keyword>
<evidence type="ECO:0000259" key="3">
    <source>
        <dbReference type="Pfam" id="PF00144"/>
    </source>
</evidence>
<proteinExistence type="predicted"/>
<dbReference type="InterPro" id="IPR012338">
    <property type="entry name" value="Beta-lactam/transpept-like"/>
</dbReference>
<dbReference type="GO" id="GO:0016787">
    <property type="term" value="F:hydrolase activity"/>
    <property type="evidence" value="ECO:0007669"/>
    <property type="project" value="UniProtKB-KW"/>
</dbReference>
<keyword evidence="1 4" id="KW-0378">Hydrolase</keyword>
<dbReference type="Gene3D" id="3.40.710.10">
    <property type="entry name" value="DD-peptidase/beta-lactamase superfamily"/>
    <property type="match status" value="1"/>
</dbReference>
<keyword evidence="2" id="KW-0732">Signal</keyword>
<evidence type="ECO:0000313" key="5">
    <source>
        <dbReference type="Proteomes" id="UP001299596"/>
    </source>
</evidence>
<sequence>MVARSWITRACAVGSVALVVAAAPSCGHPGSLPAPPPPGTPSTTVPVIPRDDVPYLPREELAAPVSELMNDAIAVPRLPGAVVRIGHAGTVVFSQAFGARRLADEPGLDGAPAPAEPMTEDTIFDIASLTKCLATAVAVLQLFEQGRVQIDEPVQTYLPEFNETNDPRRAQVTLRMLLTHTSGIGGDLSHQGPWGLTEADKAGGVHRALTAPLEFDPGTIFHYSDIGFIILGTLVETMTGQPLDTYVQDNVFAPLGMTDTRYLPAAKACGPHQIRGTAIAFDASASRDGECPAGSWSTELLARIAPTAHDEDTPGINPDFDQLLRGTVNDPTARRIGGVAGSAGVFSTAGDIGRYAQALLDRLAGRPSRFPLRQSTLELMTTPQQPGHDPAQLVAANAAAQQANATTPDRSDPLLAANYPAISGQDLRGFGWDIDTPHSRPRGMIFPIGSFGHTGFTGVTLWIDPGSDTYVIVLANVIHQRGGPPIAGLSGDVATVTGRALHLYGS</sequence>